<evidence type="ECO:0000256" key="2">
    <source>
        <dbReference type="ARBA" id="ARBA00023033"/>
    </source>
</evidence>
<dbReference type="PANTHER" id="PTHR13789">
    <property type="entry name" value="MONOOXYGENASE"/>
    <property type="match status" value="1"/>
</dbReference>
<keyword evidence="6" id="KW-1185">Reference proteome</keyword>
<dbReference type="Gene3D" id="3.50.50.60">
    <property type="entry name" value="FAD/NAD(P)-binding domain"/>
    <property type="match status" value="1"/>
</dbReference>
<evidence type="ECO:0000313" key="6">
    <source>
        <dbReference type="Proteomes" id="UP000041254"/>
    </source>
</evidence>
<gene>
    <name evidence="5" type="ORF">Vbra_19475</name>
</gene>
<evidence type="ECO:0000259" key="4">
    <source>
        <dbReference type="Pfam" id="PF01494"/>
    </source>
</evidence>
<dbReference type="Proteomes" id="UP000041254">
    <property type="component" value="Unassembled WGS sequence"/>
</dbReference>
<dbReference type="InParanoid" id="A0A0G4H2V7"/>
<name>A0A0G4H2V7_VITBC</name>
<evidence type="ECO:0000313" key="5">
    <source>
        <dbReference type="EMBL" id="CEM38004.1"/>
    </source>
</evidence>
<organism evidence="5 6">
    <name type="scientific">Vitrella brassicaformis (strain CCMP3155)</name>
    <dbReference type="NCBI Taxonomy" id="1169540"/>
    <lineage>
        <taxon>Eukaryota</taxon>
        <taxon>Sar</taxon>
        <taxon>Alveolata</taxon>
        <taxon>Colpodellida</taxon>
        <taxon>Vitrellaceae</taxon>
        <taxon>Vitrella</taxon>
    </lineage>
</organism>
<dbReference type="VEuPathDB" id="CryptoDB:Vbra_19475"/>
<proteinExistence type="predicted"/>
<dbReference type="GO" id="GO:0004497">
    <property type="term" value="F:monooxygenase activity"/>
    <property type="evidence" value="ECO:0007669"/>
    <property type="project" value="UniProtKB-KW"/>
</dbReference>
<dbReference type="OrthoDB" id="9993796at2759"/>
<feature type="chain" id="PRO_5005191349" description="FAD-binding domain-containing protein" evidence="3">
    <location>
        <begin position="19"/>
        <end position="433"/>
    </location>
</feature>
<evidence type="ECO:0000256" key="1">
    <source>
        <dbReference type="ARBA" id="ARBA00023002"/>
    </source>
</evidence>
<dbReference type="PROSITE" id="PS51257">
    <property type="entry name" value="PROKAR_LIPOPROTEIN"/>
    <property type="match status" value="1"/>
</dbReference>
<keyword evidence="3" id="KW-0732">Signal</keyword>
<sequence>MTLKVLVCGGGISGLSLACALTQKGFEVTVLERALKYYSTAGAGIQLGINGQAVLREWGVLSTFQEVIAPVNKLTFMRSDGRPLGTTQWDDYFREKTGLVPGGVLRADLLARLEALVPPECIRRGVTVEKVESTKPTPSVQIVDENGDTCVESADLIIGADGIRSRVRDAVVRDEKPPTFSEMEYWCGVCPEPELNDHPTFEQDELMELVGSKKWFLCHPAGAEGARMRVWTLIQSGRERPEDWTDDKPAVEAFKENVDKEWPEFISALVSRSIRHYHLGIYHREPVPTWFRDRVVLTGDAVHAMPPTAGQGCNMALESSYVLANVLAEAMQQPATASDRSDSSDAGARIERALKKFERLRHTRTNNLYALSKINAAWMVAGGRFLTPLKLWWIGTWHRGKENFATRLYEREFVNECPALRPDGSPKTQQPPR</sequence>
<protein>
    <recommendedName>
        <fullName evidence="4">FAD-binding domain-containing protein</fullName>
    </recommendedName>
</protein>
<reference evidence="5 6" key="1">
    <citation type="submission" date="2014-11" db="EMBL/GenBank/DDBJ databases">
        <authorList>
            <person name="Zhu J."/>
            <person name="Qi W."/>
            <person name="Song R."/>
        </authorList>
    </citation>
    <scope>NUCLEOTIDE SEQUENCE [LARGE SCALE GENOMIC DNA]</scope>
</reference>
<dbReference type="AlphaFoldDB" id="A0A0G4H2V7"/>
<dbReference type="InterPro" id="IPR002938">
    <property type="entry name" value="FAD-bd"/>
</dbReference>
<dbReference type="SUPFAM" id="SSF51905">
    <property type="entry name" value="FAD/NAD(P)-binding domain"/>
    <property type="match status" value="1"/>
</dbReference>
<dbReference type="OMA" id="LDRPTSW"/>
<keyword evidence="1" id="KW-0560">Oxidoreductase</keyword>
<dbReference type="InterPro" id="IPR036188">
    <property type="entry name" value="FAD/NAD-bd_sf"/>
</dbReference>
<feature type="signal peptide" evidence="3">
    <location>
        <begin position="1"/>
        <end position="18"/>
    </location>
</feature>
<dbReference type="PRINTS" id="PR00420">
    <property type="entry name" value="RNGMNOXGNASE"/>
</dbReference>
<dbReference type="InterPro" id="IPR050493">
    <property type="entry name" value="FAD-dep_Monooxygenase_BioMet"/>
</dbReference>
<evidence type="ECO:0000256" key="3">
    <source>
        <dbReference type="SAM" id="SignalP"/>
    </source>
</evidence>
<dbReference type="EMBL" id="CDMY01000964">
    <property type="protein sequence ID" value="CEM38004.1"/>
    <property type="molecule type" value="Genomic_DNA"/>
</dbReference>
<dbReference type="GO" id="GO:0071949">
    <property type="term" value="F:FAD binding"/>
    <property type="evidence" value="ECO:0007669"/>
    <property type="project" value="InterPro"/>
</dbReference>
<dbReference type="Pfam" id="PF01494">
    <property type="entry name" value="FAD_binding_3"/>
    <property type="match status" value="1"/>
</dbReference>
<dbReference type="PANTHER" id="PTHR13789:SF309">
    <property type="entry name" value="PUTATIVE (AFU_ORTHOLOGUE AFUA_6G14510)-RELATED"/>
    <property type="match status" value="1"/>
</dbReference>
<feature type="domain" description="FAD-binding" evidence="4">
    <location>
        <begin position="3"/>
        <end position="335"/>
    </location>
</feature>
<dbReference type="PhylomeDB" id="A0A0G4H2V7"/>
<keyword evidence="2" id="KW-0503">Monooxygenase</keyword>
<dbReference type="STRING" id="1169540.A0A0G4H2V7"/>
<accession>A0A0G4H2V7</accession>